<sequence>MDMLASVSYSDIVATIAMIVAIIAVPVSGYLSYHFAIRGEKRKEFNAVAEPVMMSLLEQLDCVNEGHYCGDEIKTNEIRKLLHVSDKKLRSQILIDYKAYEKAMTNSGSVDEWSKFTYSSEESRIALRSAIQQLAKNVERR</sequence>
<evidence type="ECO:0000256" key="1">
    <source>
        <dbReference type="SAM" id="Phobius"/>
    </source>
</evidence>
<keyword evidence="3" id="KW-1185">Reference proteome</keyword>
<comment type="caution">
    <text evidence="2">The sequence shown here is derived from an EMBL/GenBank/DDBJ whole genome shotgun (WGS) entry which is preliminary data.</text>
</comment>
<evidence type="ECO:0000313" key="2">
    <source>
        <dbReference type="EMBL" id="MCL1028507.1"/>
    </source>
</evidence>
<feature type="transmembrane region" description="Helical" evidence="1">
    <location>
        <begin position="12"/>
        <end position="33"/>
    </location>
</feature>
<keyword evidence="1" id="KW-0812">Transmembrane</keyword>
<protein>
    <recommendedName>
        <fullName evidence="4">DUF4760 domain-containing protein</fullName>
    </recommendedName>
</protein>
<name>A0ABT0K9R6_9GAMM</name>
<dbReference type="Proteomes" id="UP001165275">
    <property type="component" value="Unassembled WGS sequence"/>
</dbReference>
<proteinExistence type="predicted"/>
<evidence type="ECO:0008006" key="4">
    <source>
        <dbReference type="Google" id="ProtNLM"/>
    </source>
</evidence>
<dbReference type="RefSeq" id="WP_248944782.1">
    <property type="nucleotide sequence ID" value="NZ_CBCSGY010000004.1"/>
</dbReference>
<accession>A0ABT0K9R6</accession>
<keyword evidence="1" id="KW-0472">Membrane</keyword>
<evidence type="ECO:0000313" key="3">
    <source>
        <dbReference type="Proteomes" id="UP001165275"/>
    </source>
</evidence>
<gene>
    <name evidence="2" type="ORF">KAJ71_05575</name>
</gene>
<organism evidence="2 3">
    <name type="scientific">Serratia silvae</name>
    <dbReference type="NCBI Taxonomy" id="2824122"/>
    <lineage>
        <taxon>Bacteria</taxon>
        <taxon>Pseudomonadati</taxon>
        <taxon>Pseudomonadota</taxon>
        <taxon>Gammaproteobacteria</taxon>
        <taxon>Enterobacterales</taxon>
        <taxon>Yersiniaceae</taxon>
        <taxon>Serratia</taxon>
    </lineage>
</organism>
<dbReference type="EMBL" id="JAGQDC010000003">
    <property type="protein sequence ID" value="MCL1028507.1"/>
    <property type="molecule type" value="Genomic_DNA"/>
</dbReference>
<keyword evidence="1" id="KW-1133">Transmembrane helix</keyword>
<reference evidence="2" key="1">
    <citation type="submission" date="2021-04" db="EMBL/GenBank/DDBJ databases">
        <title>Genome sequence of Serratia sp. arafor3.</title>
        <authorList>
            <person name="Besaury L."/>
        </authorList>
    </citation>
    <scope>NUCLEOTIDE SEQUENCE</scope>
    <source>
        <strain evidence="2">Arafor3</strain>
    </source>
</reference>